<feature type="compositionally biased region" description="Basic residues" evidence="1">
    <location>
        <begin position="63"/>
        <end position="79"/>
    </location>
</feature>
<reference evidence="2" key="1">
    <citation type="submission" date="2022-12" db="EMBL/GenBank/DDBJ databases">
        <authorList>
            <person name="Alioto T."/>
            <person name="Alioto T."/>
            <person name="Gomez Garrido J."/>
        </authorList>
    </citation>
    <scope>NUCLEOTIDE SEQUENCE</scope>
</reference>
<dbReference type="Proteomes" id="UP001178461">
    <property type="component" value="Chromosome 6"/>
</dbReference>
<evidence type="ECO:0000313" key="3">
    <source>
        <dbReference type="Proteomes" id="UP001178461"/>
    </source>
</evidence>
<keyword evidence="3" id="KW-1185">Reference proteome</keyword>
<proteinExistence type="predicted"/>
<protein>
    <submittedName>
        <fullName evidence="2">Uncharacterized protein</fullName>
    </submittedName>
</protein>
<gene>
    <name evidence="2" type="ORF">PODLI_1B035431</name>
</gene>
<evidence type="ECO:0000313" key="2">
    <source>
        <dbReference type="EMBL" id="CAI5776971.1"/>
    </source>
</evidence>
<dbReference type="EMBL" id="OX395131">
    <property type="protein sequence ID" value="CAI5776971.1"/>
    <property type="molecule type" value="Genomic_DNA"/>
</dbReference>
<feature type="region of interest" description="Disordered" evidence="1">
    <location>
        <begin position="53"/>
        <end position="79"/>
    </location>
</feature>
<dbReference type="AlphaFoldDB" id="A0AA35KG92"/>
<name>A0AA35KG92_9SAUR</name>
<evidence type="ECO:0000256" key="1">
    <source>
        <dbReference type="SAM" id="MobiDB-lite"/>
    </source>
</evidence>
<accession>A0AA35KG92</accession>
<organism evidence="2 3">
    <name type="scientific">Podarcis lilfordi</name>
    <name type="common">Lilford's wall lizard</name>
    <dbReference type="NCBI Taxonomy" id="74358"/>
    <lineage>
        <taxon>Eukaryota</taxon>
        <taxon>Metazoa</taxon>
        <taxon>Chordata</taxon>
        <taxon>Craniata</taxon>
        <taxon>Vertebrata</taxon>
        <taxon>Euteleostomi</taxon>
        <taxon>Lepidosauria</taxon>
        <taxon>Squamata</taxon>
        <taxon>Bifurcata</taxon>
        <taxon>Unidentata</taxon>
        <taxon>Episquamata</taxon>
        <taxon>Laterata</taxon>
        <taxon>Lacertibaenia</taxon>
        <taxon>Lacertidae</taxon>
        <taxon>Podarcis</taxon>
    </lineage>
</organism>
<sequence>MNQTGFLQRTGSFLTPAMFPPCRRLSDLELPALKHHVCFNTANHEKHFTGFLQERRRSPELRGRRRRPEKGLRRRGARA</sequence>
<feature type="compositionally biased region" description="Basic and acidic residues" evidence="1">
    <location>
        <begin position="53"/>
        <end position="62"/>
    </location>
</feature>